<evidence type="ECO:0000256" key="1">
    <source>
        <dbReference type="SAM" id="MobiDB-lite"/>
    </source>
</evidence>
<feature type="region of interest" description="Disordered" evidence="1">
    <location>
        <begin position="1"/>
        <end position="20"/>
    </location>
</feature>
<protein>
    <submittedName>
        <fullName evidence="2">Uncharacterized protein</fullName>
    </submittedName>
</protein>
<name>A0ABM9DA34_9BACT</name>
<reference evidence="2 3" key="1">
    <citation type="submission" date="2022-03" db="EMBL/GenBank/DDBJ databases">
        <authorList>
            <person name="Koch H."/>
        </authorList>
    </citation>
    <scope>NUCLEOTIDE SEQUENCE [LARGE SCALE GENOMIC DNA]</scope>
    <source>
        <strain evidence="2 3">G1</strain>
    </source>
</reference>
<feature type="compositionally biased region" description="Low complexity" evidence="1">
    <location>
        <begin position="1"/>
        <end position="16"/>
    </location>
</feature>
<accession>A0ABM9DA34</accession>
<evidence type="ECO:0000313" key="3">
    <source>
        <dbReference type="Proteomes" id="UP001295463"/>
    </source>
</evidence>
<feature type="compositionally biased region" description="Basic and acidic residues" evidence="1">
    <location>
        <begin position="329"/>
        <end position="349"/>
    </location>
</feature>
<gene>
    <name evidence="2" type="ORF">GEAMG1_2241</name>
</gene>
<dbReference type="EMBL" id="OW150024">
    <property type="protein sequence ID" value="CAH2032077.1"/>
    <property type="molecule type" value="Genomic_DNA"/>
</dbReference>
<feature type="region of interest" description="Disordered" evidence="1">
    <location>
        <begin position="323"/>
        <end position="349"/>
    </location>
</feature>
<proteinExistence type="predicted"/>
<dbReference type="Proteomes" id="UP001295463">
    <property type="component" value="Chromosome"/>
</dbReference>
<keyword evidence="3" id="KW-1185">Reference proteome</keyword>
<evidence type="ECO:0000313" key="2">
    <source>
        <dbReference type="EMBL" id="CAH2032077.1"/>
    </source>
</evidence>
<organism evidence="2 3">
    <name type="scientific">Trichlorobacter ammonificans</name>
    <dbReference type="NCBI Taxonomy" id="2916410"/>
    <lineage>
        <taxon>Bacteria</taxon>
        <taxon>Pseudomonadati</taxon>
        <taxon>Thermodesulfobacteriota</taxon>
        <taxon>Desulfuromonadia</taxon>
        <taxon>Geobacterales</taxon>
        <taxon>Geobacteraceae</taxon>
        <taxon>Trichlorobacter</taxon>
    </lineage>
</organism>
<sequence>MFVHQGGSQQGIVSQGTTLRSQGEVPGQSLVRRSLAFFQAGQQQERLIADSGSLAAGCPLEQRFGQRVVALPQCGLSGGQVDAGGKFVTHAFALQGGESPGRRSRLIVGQKQPAAAVLLFRGHVGGTGNPLGSQFLEQLPGCLRLGSSRMGQPDGTAELHCCGSVAELFETLGALQQCVHMVAAQGIAGGEAAVGGQGPLEVAVGKQGICGQFLHPAAAGGERCGAGGCFGIAERLGKALQIEEGFGFQPPGEIGQQRIAPLRIAQVGQGLLVAFQTQAGFPGHQASLPRRLGGLQCLQRFLVAVGTQVFRGARKLRVRYRGDGAVGPEHQHGGKEQEDQEKDGAEQSEKWTLVHGMVSSISRGYGQPPRRPGGYR</sequence>